<organism evidence="1 2">
    <name type="scientific">Populus trichocarpa</name>
    <name type="common">Western balsam poplar</name>
    <name type="synonym">Populus balsamifera subsp. trichocarpa</name>
    <dbReference type="NCBI Taxonomy" id="3694"/>
    <lineage>
        <taxon>Eukaryota</taxon>
        <taxon>Viridiplantae</taxon>
        <taxon>Streptophyta</taxon>
        <taxon>Embryophyta</taxon>
        <taxon>Tracheophyta</taxon>
        <taxon>Spermatophyta</taxon>
        <taxon>Magnoliopsida</taxon>
        <taxon>eudicotyledons</taxon>
        <taxon>Gunneridae</taxon>
        <taxon>Pentapetalae</taxon>
        <taxon>rosids</taxon>
        <taxon>fabids</taxon>
        <taxon>Malpighiales</taxon>
        <taxon>Salicaceae</taxon>
        <taxon>Saliceae</taxon>
        <taxon>Populus</taxon>
    </lineage>
</organism>
<keyword evidence="2" id="KW-1185">Reference proteome</keyword>
<evidence type="ECO:0000313" key="2">
    <source>
        <dbReference type="Proteomes" id="UP000006729"/>
    </source>
</evidence>
<gene>
    <name evidence="1" type="ORF">POPTR_005G108850v4</name>
</gene>
<protein>
    <submittedName>
        <fullName evidence="1">Uncharacterized protein</fullName>
    </submittedName>
</protein>
<evidence type="ECO:0000313" key="1">
    <source>
        <dbReference type="EMBL" id="KAI9394549.1"/>
    </source>
</evidence>
<reference evidence="1 2" key="1">
    <citation type="journal article" date="2006" name="Science">
        <title>The genome of black cottonwood, Populus trichocarpa (Torr. &amp; Gray).</title>
        <authorList>
            <person name="Tuskan G.A."/>
            <person name="Difazio S."/>
            <person name="Jansson S."/>
            <person name="Bohlmann J."/>
            <person name="Grigoriev I."/>
            <person name="Hellsten U."/>
            <person name="Putnam N."/>
            <person name="Ralph S."/>
            <person name="Rombauts S."/>
            <person name="Salamov A."/>
            <person name="Schein J."/>
            <person name="Sterck L."/>
            <person name="Aerts A."/>
            <person name="Bhalerao R.R."/>
            <person name="Bhalerao R.P."/>
            <person name="Blaudez D."/>
            <person name="Boerjan W."/>
            <person name="Brun A."/>
            <person name="Brunner A."/>
            <person name="Busov V."/>
            <person name="Campbell M."/>
            <person name="Carlson J."/>
            <person name="Chalot M."/>
            <person name="Chapman J."/>
            <person name="Chen G.L."/>
            <person name="Cooper D."/>
            <person name="Coutinho P.M."/>
            <person name="Couturier J."/>
            <person name="Covert S."/>
            <person name="Cronk Q."/>
            <person name="Cunningham R."/>
            <person name="Davis J."/>
            <person name="Degroeve S."/>
            <person name="Dejardin A."/>
            <person name="Depamphilis C."/>
            <person name="Detter J."/>
            <person name="Dirks B."/>
            <person name="Dubchak I."/>
            <person name="Duplessis S."/>
            <person name="Ehlting J."/>
            <person name="Ellis B."/>
            <person name="Gendler K."/>
            <person name="Goodstein D."/>
            <person name="Gribskov M."/>
            <person name="Grimwood J."/>
            <person name="Groover A."/>
            <person name="Gunter L."/>
            <person name="Hamberger B."/>
            <person name="Heinze B."/>
            <person name="Helariutta Y."/>
            <person name="Henrissat B."/>
            <person name="Holligan D."/>
            <person name="Holt R."/>
            <person name="Huang W."/>
            <person name="Islam-Faridi N."/>
            <person name="Jones S."/>
            <person name="Jones-Rhoades M."/>
            <person name="Jorgensen R."/>
            <person name="Joshi C."/>
            <person name="Kangasjarvi J."/>
            <person name="Karlsson J."/>
            <person name="Kelleher C."/>
            <person name="Kirkpatrick R."/>
            <person name="Kirst M."/>
            <person name="Kohler A."/>
            <person name="Kalluri U."/>
            <person name="Larimer F."/>
            <person name="Leebens-Mack J."/>
            <person name="Leple J.C."/>
            <person name="Locascio P."/>
            <person name="Lou Y."/>
            <person name="Lucas S."/>
            <person name="Martin F."/>
            <person name="Montanini B."/>
            <person name="Napoli C."/>
            <person name="Nelson D.R."/>
            <person name="Nelson C."/>
            <person name="Nieminen K."/>
            <person name="Nilsson O."/>
            <person name="Pereda V."/>
            <person name="Peter G."/>
            <person name="Philippe R."/>
            <person name="Pilate G."/>
            <person name="Poliakov A."/>
            <person name="Razumovskaya J."/>
            <person name="Richardson P."/>
            <person name="Rinaldi C."/>
            <person name="Ritland K."/>
            <person name="Rouze P."/>
            <person name="Ryaboy D."/>
            <person name="Schmutz J."/>
            <person name="Schrader J."/>
            <person name="Segerman B."/>
            <person name="Shin H."/>
            <person name="Siddiqui A."/>
            <person name="Sterky F."/>
            <person name="Terry A."/>
            <person name="Tsai C.J."/>
            <person name="Uberbacher E."/>
            <person name="Unneberg P."/>
            <person name="Vahala J."/>
            <person name="Wall K."/>
            <person name="Wessler S."/>
            <person name="Yang G."/>
            <person name="Yin T."/>
            <person name="Douglas C."/>
            <person name="Marra M."/>
            <person name="Sandberg G."/>
            <person name="Van de Peer Y."/>
            <person name="Rokhsar D."/>
        </authorList>
    </citation>
    <scope>NUCLEOTIDE SEQUENCE [LARGE SCALE GENOMIC DNA]</scope>
    <source>
        <strain evidence="2">cv. Nisqually</strain>
    </source>
</reference>
<sequence>MTWLSTWIFAWKLKPALGTLYTGTERDYRLRVVVRGEMLAQNRESVKEKANNGGVHFKHPHCSVTKRQTLSILPSRSWTLVPSTVLSSVSIAIVIYSSSVSAA</sequence>
<accession>A0ACC0T007</accession>
<proteinExistence type="predicted"/>
<name>A0ACC0T007_POPTR</name>
<dbReference type="EMBL" id="CM009294">
    <property type="protein sequence ID" value="KAI9394549.1"/>
    <property type="molecule type" value="Genomic_DNA"/>
</dbReference>
<comment type="caution">
    <text evidence="1">The sequence shown here is derived from an EMBL/GenBank/DDBJ whole genome shotgun (WGS) entry which is preliminary data.</text>
</comment>
<dbReference type="Proteomes" id="UP000006729">
    <property type="component" value="Chromosome 5"/>
</dbReference>